<evidence type="ECO:0000313" key="2">
    <source>
        <dbReference type="Proteomes" id="UP000800096"/>
    </source>
</evidence>
<dbReference type="InterPro" id="IPR036291">
    <property type="entry name" value="NAD(P)-bd_dom_sf"/>
</dbReference>
<dbReference type="AlphaFoldDB" id="A0A6A5R4G6"/>
<sequence>MKDGIADGSKLTSHGVPLKKIAQTTGIARAAAFLASHRAAGHISGQRISVEGGMEVRIVWSKDEIQMSQQTASDNTIPAPENKRRLKIRFLRWANGRSSTLGAIQEAWSTR</sequence>
<keyword evidence="2" id="KW-1185">Reference proteome</keyword>
<reference evidence="1" key="1">
    <citation type="journal article" date="2020" name="Stud. Mycol.">
        <title>101 Dothideomycetes genomes: a test case for predicting lifestyles and emergence of pathogens.</title>
        <authorList>
            <person name="Haridas S."/>
            <person name="Albert R."/>
            <person name="Binder M."/>
            <person name="Bloem J."/>
            <person name="Labutti K."/>
            <person name="Salamov A."/>
            <person name="Andreopoulos B."/>
            <person name="Baker S."/>
            <person name="Barry K."/>
            <person name="Bills G."/>
            <person name="Bluhm B."/>
            <person name="Cannon C."/>
            <person name="Castanera R."/>
            <person name="Culley D."/>
            <person name="Daum C."/>
            <person name="Ezra D."/>
            <person name="Gonzalez J."/>
            <person name="Henrissat B."/>
            <person name="Kuo A."/>
            <person name="Liang C."/>
            <person name="Lipzen A."/>
            <person name="Lutzoni F."/>
            <person name="Magnuson J."/>
            <person name="Mondo S."/>
            <person name="Nolan M."/>
            <person name="Ohm R."/>
            <person name="Pangilinan J."/>
            <person name="Park H.-J."/>
            <person name="Ramirez L."/>
            <person name="Alfaro M."/>
            <person name="Sun H."/>
            <person name="Tritt A."/>
            <person name="Yoshinaga Y."/>
            <person name="Zwiers L.-H."/>
            <person name="Turgeon B."/>
            <person name="Goodwin S."/>
            <person name="Spatafora J."/>
            <person name="Crous P."/>
            <person name="Grigoriev I."/>
        </authorList>
    </citation>
    <scope>NUCLEOTIDE SEQUENCE</scope>
    <source>
        <strain evidence="1">HMLAC05119</strain>
    </source>
</reference>
<name>A0A6A5R4G6_AMPQU</name>
<organism evidence="1 2">
    <name type="scientific">Ampelomyces quisqualis</name>
    <name type="common">Powdery mildew agent</name>
    <dbReference type="NCBI Taxonomy" id="50730"/>
    <lineage>
        <taxon>Eukaryota</taxon>
        <taxon>Fungi</taxon>
        <taxon>Dikarya</taxon>
        <taxon>Ascomycota</taxon>
        <taxon>Pezizomycotina</taxon>
        <taxon>Dothideomycetes</taxon>
        <taxon>Pleosporomycetidae</taxon>
        <taxon>Pleosporales</taxon>
        <taxon>Pleosporineae</taxon>
        <taxon>Phaeosphaeriaceae</taxon>
        <taxon>Ampelomyces</taxon>
    </lineage>
</organism>
<dbReference type="EMBL" id="ML979132">
    <property type="protein sequence ID" value="KAF1922058.1"/>
    <property type="molecule type" value="Genomic_DNA"/>
</dbReference>
<gene>
    <name evidence="1" type="ORF">BDU57DRAFT_70521</name>
</gene>
<proteinExistence type="predicted"/>
<dbReference type="OrthoDB" id="504708at2759"/>
<evidence type="ECO:0000313" key="1">
    <source>
        <dbReference type="EMBL" id="KAF1922058.1"/>
    </source>
</evidence>
<dbReference type="SUPFAM" id="SSF51735">
    <property type="entry name" value="NAD(P)-binding Rossmann-fold domains"/>
    <property type="match status" value="1"/>
</dbReference>
<dbReference type="Gene3D" id="3.40.50.720">
    <property type="entry name" value="NAD(P)-binding Rossmann-like Domain"/>
    <property type="match status" value="1"/>
</dbReference>
<protein>
    <submittedName>
        <fullName evidence="1">Uncharacterized protein</fullName>
    </submittedName>
</protein>
<dbReference type="Proteomes" id="UP000800096">
    <property type="component" value="Unassembled WGS sequence"/>
</dbReference>
<accession>A0A6A5R4G6</accession>